<dbReference type="Proteomes" id="UP000183508">
    <property type="component" value="Unassembled WGS sequence"/>
</dbReference>
<sequence>MACYLLHAGQSSAQRLLRRVGRLREYRSVSALRPEDTVIRWGDSAESDAPEARVLNPQNAVARTRSRSAMVRFLRRVGVRVYSRDRNGDTPSLLRQYRIPIFDLTPLACFRSDRAPVWLNQRLRNVQASFREVPFDEEKLTARVLQLACRALHAVGLDHGMVSIGMAPQGVLYVLDVTPSPVLMGRMLELFSHAIDQYIDREEGAGRSTEAPVRIGTDVELMLRNAAGRMVLASKFLSRKGRVGCDDRSVQFDGQRLPLMELRPEPDADPLRLVANLHAVMEEASDRISRPGIQWLAGSMPFRPYCTGGHIHFSNVPYSSHFVRVLDNYLGLPLMMVEDPKTGRLRRTRYGFLGDVRQKDHGGFEYRTPASFVVSPEITAAAFCIAYLVAQHHRDLPVFDLYEENIQLAFYQARKDVLLPIVKRNHAILQELPEYPRYREYIEPLFELIWAGQTWDESVDVRTVWGIPVRRRKAVPRTAVRRSAAHA</sequence>
<dbReference type="GO" id="GO:0016874">
    <property type="term" value="F:ligase activity"/>
    <property type="evidence" value="ECO:0007669"/>
    <property type="project" value="UniProtKB-KW"/>
</dbReference>
<dbReference type="EMBL" id="FPBV01000007">
    <property type="protein sequence ID" value="SFU76356.1"/>
    <property type="molecule type" value="Genomic_DNA"/>
</dbReference>
<dbReference type="InterPro" id="IPR025681">
    <property type="entry name" value="COOH-NH2_lig"/>
</dbReference>
<dbReference type="AlphaFoldDB" id="A0A1I7ITU3"/>
<dbReference type="RefSeq" id="WP_074951463.1">
    <property type="nucleotide sequence ID" value="NZ_FPBV01000007.1"/>
</dbReference>
<organism evidence="1 2">
    <name type="scientific">Alicyclobacillus macrosporangiidus</name>
    <dbReference type="NCBI Taxonomy" id="392015"/>
    <lineage>
        <taxon>Bacteria</taxon>
        <taxon>Bacillati</taxon>
        <taxon>Bacillota</taxon>
        <taxon>Bacilli</taxon>
        <taxon>Bacillales</taxon>
        <taxon>Alicyclobacillaceae</taxon>
        <taxon>Alicyclobacillus</taxon>
    </lineage>
</organism>
<reference evidence="2" key="1">
    <citation type="submission" date="2016-10" db="EMBL/GenBank/DDBJ databases">
        <authorList>
            <person name="Varghese N."/>
        </authorList>
    </citation>
    <scope>NUCLEOTIDE SEQUENCE [LARGE SCALE GENOMIC DNA]</scope>
    <source>
        <strain evidence="2">DSM 17980</strain>
    </source>
</reference>
<evidence type="ECO:0000313" key="1">
    <source>
        <dbReference type="EMBL" id="SFU76356.1"/>
    </source>
</evidence>
<keyword evidence="2" id="KW-1185">Reference proteome</keyword>
<dbReference type="Pfam" id="PF14395">
    <property type="entry name" value="COOH-NH2_lig"/>
    <property type="match status" value="1"/>
</dbReference>
<protein>
    <submittedName>
        <fullName evidence="1">Phage phiEco32-like COOH.NH2 ligase-type 2</fullName>
    </submittedName>
</protein>
<dbReference type="eggNOG" id="COG0189">
    <property type="taxonomic scope" value="Bacteria"/>
</dbReference>
<accession>A0A1I7ITU3</accession>
<evidence type="ECO:0000313" key="2">
    <source>
        <dbReference type="Proteomes" id="UP000183508"/>
    </source>
</evidence>
<name>A0A1I7ITU3_9BACL</name>
<gene>
    <name evidence="1" type="ORF">SAMN05421543_107113</name>
</gene>
<dbReference type="OrthoDB" id="2078085at2"/>
<keyword evidence="1" id="KW-0436">Ligase</keyword>
<dbReference type="STRING" id="392015.SAMN05421543_107113"/>
<proteinExistence type="predicted"/>